<feature type="binding site" evidence="2">
    <location>
        <position position="146"/>
    </location>
    <ligand>
        <name>acetyl-CoA</name>
        <dbReference type="ChEBI" id="CHEBI:57288"/>
    </ligand>
</feature>
<dbReference type="PATRIC" id="fig|582475.4.peg.2844"/>
<feature type="active site" description="Proton acceptor" evidence="1">
    <location>
        <position position="137"/>
    </location>
</feature>
<dbReference type="Pfam" id="PF17836">
    <property type="entry name" value="PglD_N"/>
    <property type="match status" value="1"/>
</dbReference>
<proteinExistence type="predicted"/>
<dbReference type="RefSeq" id="WP_049668091.1">
    <property type="nucleotide sequence ID" value="NZ_LFXJ01000010.1"/>
</dbReference>
<protein>
    <submittedName>
        <fullName evidence="4">Sugar acetyltransferase</fullName>
    </submittedName>
</protein>
<dbReference type="InterPro" id="IPR011004">
    <property type="entry name" value="Trimer_LpxA-like_sf"/>
</dbReference>
<dbReference type="CDD" id="cd03360">
    <property type="entry name" value="LbH_AT_putative"/>
    <property type="match status" value="1"/>
</dbReference>
<organism evidence="4 5">
    <name type="scientific">Lysinibacillus xylanilyticus</name>
    <dbReference type="NCBI Taxonomy" id="582475"/>
    <lineage>
        <taxon>Bacteria</taxon>
        <taxon>Bacillati</taxon>
        <taxon>Bacillota</taxon>
        <taxon>Bacilli</taxon>
        <taxon>Bacillales</taxon>
        <taxon>Bacillaceae</taxon>
        <taxon>Lysinibacillus</taxon>
    </lineage>
</organism>
<keyword evidence="4" id="KW-0808">Transferase</keyword>
<dbReference type="Gene3D" id="3.40.50.20">
    <property type="match status" value="1"/>
</dbReference>
<dbReference type="InterPro" id="IPR041561">
    <property type="entry name" value="PglD_N"/>
</dbReference>
<evidence type="ECO:0000313" key="4">
    <source>
        <dbReference type="EMBL" id="KMY29185.1"/>
    </source>
</evidence>
<dbReference type="OrthoDB" id="9794407at2"/>
<dbReference type="EMBL" id="LFXJ01000010">
    <property type="protein sequence ID" value="KMY29185.1"/>
    <property type="molecule type" value="Genomic_DNA"/>
</dbReference>
<dbReference type="PANTHER" id="PTHR43300">
    <property type="entry name" value="ACETYLTRANSFERASE"/>
    <property type="match status" value="1"/>
</dbReference>
<name>A0A0K9F3S4_9BACI</name>
<dbReference type="InterPro" id="IPR050179">
    <property type="entry name" value="Trans_hexapeptide_repeat"/>
</dbReference>
<accession>A0A0K9F3S4</accession>
<comment type="caution">
    <text evidence="4">The sequence shown here is derived from an EMBL/GenBank/DDBJ whole genome shotgun (WGS) entry which is preliminary data.</text>
</comment>
<dbReference type="SUPFAM" id="SSF51161">
    <property type="entry name" value="Trimeric LpxA-like enzymes"/>
    <property type="match status" value="1"/>
</dbReference>
<feature type="site" description="Increases basicity of active site His" evidence="1">
    <location>
        <position position="138"/>
    </location>
</feature>
<sequence>MNKPIIIIGNGGHASVLTEILLAQKQTIIGFTAPTIEENDFDLTYLGSDEVIEVHNPSDIELVLAIGAVKPSPLREKIFNAFTQRKYHFKSVIHPSAIIAPSVQLGRGVQIMAGTIIQTNTTIADNSIINTGALIDHDCQIGSHIHIAPGTKISGSVNIQKGTHVGTGATIIQGIHIGSNCLIGAGAVVVSNIANGIKAVGVPAKEV</sequence>
<gene>
    <name evidence="4" type="ORF">ACZ11_18895</name>
</gene>
<evidence type="ECO:0000313" key="5">
    <source>
        <dbReference type="Proteomes" id="UP000037326"/>
    </source>
</evidence>
<dbReference type="Gene3D" id="2.160.10.10">
    <property type="entry name" value="Hexapeptide repeat proteins"/>
    <property type="match status" value="1"/>
</dbReference>
<reference evidence="5" key="1">
    <citation type="submission" date="2015-07" db="EMBL/GenBank/DDBJ databases">
        <authorList>
            <consortium name="Consortium for Microbial Forensics and Genomics (microFORGE)"/>
            <person name="Knight B.M."/>
            <person name="Roberts D.P."/>
            <person name="Lin D."/>
            <person name="Hari K."/>
            <person name="Fletcher J."/>
            <person name="Melcher U."/>
            <person name="Blagden T."/>
            <person name="Winegar R.A."/>
        </authorList>
    </citation>
    <scope>NUCLEOTIDE SEQUENCE [LARGE SCALE GENOMIC DNA]</scope>
    <source>
        <strain evidence="5">DSM 23493</strain>
    </source>
</reference>
<evidence type="ECO:0000256" key="1">
    <source>
        <dbReference type="PIRSR" id="PIRSR620019-1"/>
    </source>
</evidence>
<evidence type="ECO:0000256" key="2">
    <source>
        <dbReference type="PIRSR" id="PIRSR620019-2"/>
    </source>
</evidence>
<evidence type="ECO:0000259" key="3">
    <source>
        <dbReference type="Pfam" id="PF17836"/>
    </source>
</evidence>
<feature type="binding site" evidence="2">
    <location>
        <position position="67"/>
    </location>
    <ligand>
        <name>substrate</name>
    </ligand>
</feature>
<dbReference type="NCBIfam" id="TIGR03570">
    <property type="entry name" value="NeuD_NnaD"/>
    <property type="match status" value="1"/>
</dbReference>
<dbReference type="InterPro" id="IPR020019">
    <property type="entry name" value="AcTrfase_PglD-like"/>
</dbReference>
<dbReference type="GO" id="GO:0016740">
    <property type="term" value="F:transferase activity"/>
    <property type="evidence" value="ECO:0007669"/>
    <property type="project" value="UniProtKB-KW"/>
</dbReference>
<dbReference type="Proteomes" id="UP000037326">
    <property type="component" value="Unassembled WGS sequence"/>
</dbReference>
<dbReference type="GeneID" id="96600283"/>
<dbReference type="AlphaFoldDB" id="A0A0K9F3S4"/>
<dbReference type="PANTHER" id="PTHR43300:SF7">
    <property type="entry name" value="UDP-N-ACETYLBACILLOSAMINE N-ACETYLTRANSFERASE"/>
    <property type="match status" value="1"/>
</dbReference>
<feature type="domain" description="PglD N-terminal" evidence="3">
    <location>
        <begin position="5"/>
        <end position="80"/>
    </location>
</feature>